<gene>
    <name evidence="3" type="ORF">A0131_01665</name>
    <name evidence="2" type="ORF">K8V85_00690</name>
    <name evidence="1" type="ORF">SKL01_09920</name>
</gene>
<organism evidence="3 4">
    <name type="scientific">Staphylococcus kloosii</name>
    <dbReference type="NCBI Taxonomy" id="29384"/>
    <lineage>
        <taxon>Bacteria</taxon>
        <taxon>Bacillati</taxon>
        <taxon>Bacillota</taxon>
        <taxon>Bacilli</taxon>
        <taxon>Bacillales</taxon>
        <taxon>Staphylococcaceae</taxon>
        <taxon>Staphylococcus</taxon>
    </lineage>
</organism>
<evidence type="ECO:0000313" key="5">
    <source>
        <dbReference type="Proteomes" id="UP000321040"/>
    </source>
</evidence>
<dbReference type="EMBL" id="BKAQ01000007">
    <property type="protein sequence ID" value="GEP81814.1"/>
    <property type="molecule type" value="Genomic_DNA"/>
</dbReference>
<dbReference type="RefSeq" id="WP_061853749.1">
    <property type="nucleotide sequence ID" value="NZ_BKAQ01000007.1"/>
</dbReference>
<evidence type="ECO:0000313" key="4">
    <source>
        <dbReference type="Proteomes" id="UP000075418"/>
    </source>
</evidence>
<dbReference type="Proteomes" id="UP000321040">
    <property type="component" value="Unassembled WGS sequence"/>
</dbReference>
<dbReference type="GeneID" id="69904379"/>
<reference evidence="2" key="4">
    <citation type="submission" date="2021-09" db="EMBL/GenBank/DDBJ databases">
        <authorList>
            <person name="Gilroy R."/>
        </authorList>
    </citation>
    <scope>NUCLEOTIDE SEQUENCE</scope>
    <source>
        <strain evidence="2">CHK149-3286</strain>
    </source>
</reference>
<reference evidence="2" key="3">
    <citation type="journal article" date="2021" name="PeerJ">
        <title>Extensive microbial diversity within the chicken gut microbiome revealed by metagenomics and culture.</title>
        <authorList>
            <person name="Gilroy R."/>
            <person name="Ravi A."/>
            <person name="Getino M."/>
            <person name="Pursley I."/>
            <person name="Horton D.L."/>
            <person name="Alikhan N.F."/>
            <person name="Baker D."/>
            <person name="Gharbi K."/>
            <person name="Hall N."/>
            <person name="Watson M."/>
            <person name="Adriaenssens E.M."/>
            <person name="Foster-Nyarko E."/>
            <person name="Jarju S."/>
            <person name="Secka A."/>
            <person name="Antonio M."/>
            <person name="Oren A."/>
            <person name="Chaudhuri R.R."/>
            <person name="La Ragione R."/>
            <person name="Hildebrand F."/>
            <person name="Pallen M.J."/>
        </authorList>
    </citation>
    <scope>NUCLEOTIDE SEQUENCE</scope>
    <source>
        <strain evidence="2">CHK149-3286</strain>
    </source>
</reference>
<protein>
    <submittedName>
        <fullName evidence="3">Uncharacterized protein</fullName>
    </submittedName>
</protein>
<reference evidence="3 4" key="1">
    <citation type="submission" date="2016-02" db="EMBL/GenBank/DDBJ databases">
        <title>Draft genome sequence of hydrocarbon degrading Staphylococcus saprophyticus Strain CNV2, isolated from crude-oil contaminated soil from Noonmati Oil Refinery, Guwahati, Assam, India.</title>
        <authorList>
            <person name="Mukherjee A."/>
            <person name="Chettri B."/>
            <person name="Langpoklakpam J."/>
            <person name="Singh A.K."/>
            <person name="Chattopadhyay D.J."/>
        </authorList>
    </citation>
    <scope>NUCLEOTIDE SEQUENCE [LARGE SCALE GENOMIC DNA]</scope>
    <source>
        <strain evidence="3 4">CNV2</strain>
    </source>
</reference>
<keyword evidence="5" id="KW-1185">Reference proteome</keyword>
<sequence>MKTLLKGAIAVLLILGAIKTFQEHNVTEDAHHYYNQVKNGEILQNVENINFKSLKNIDFKDLNPADFF</sequence>
<dbReference type="OrthoDB" id="2402198at2"/>
<accession>A0A151A266</accession>
<dbReference type="AlphaFoldDB" id="A0A151A266"/>
<proteinExistence type="predicted"/>
<dbReference type="KEGG" id="skl:C7J89_03430"/>
<dbReference type="Proteomes" id="UP000075418">
    <property type="component" value="Unassembled WGS sequence"/>
</dbReference>
<name>A0A151A266_9STAP</name>
<evidence type="ECO:0000313" key="1">
    <source>
        <dbReference type="EMBL" id="GEP81814.1"/>
    </source>
</evidence>
<evidence type="ECO:0000313" key="2">
    <source>
        <dbReference type="EMBL" id="HJF66804.1"/>
    </source>
</evidence>
<dbReference type="Proteomes" id="UP000706163">
    <property type="component" value="Unassembled WGS sequence"/>
</dbReference>
<reference evidence="1 5" key="2">
    <citation type="submission" date="2019-07" db="EMBL/GenBank/DDBJ databases">
        <title>Whole genome shotgun sequence of Staphylococcus kloosii NBRC 109624.</title>
        <authorList>
            <person name="Hosoyama A."/>
            <person name="Uohara A."/>
            <person name="Ohji S."/>
            <person name="Ichikawa N."/>
        </authorList>
    </citation>
    <scope>NUCLEOTIDE SEQUENCE [LARGE SCALE GENOMIC DNA]</scope>
    <source>
        <strain evidence="1 5">NBRC 109624</strain>
    </source>
</reference>
<evidence type="ECO:0000313" key="3">
    <source>
        <dbReference type="EMBL" id="KYH13518.1"/>
    </source>
</evidence>
<dbReference type="EMBL" id="DYVT01000007">
    <property type="protein sequence ID" value="HJF66804.1"/>
    <property type="molecule type" value="Genomic_DNA"/>
</dbReference>
<accession>A0A2T4REZ7</accession>
<dbReference type="EMBL" id="LUGM01000002">
    <property type="protein sequence ID" value="KYH13518.1"/>
    <property type="molecule type" value="Genomic_DNA"/>
</dbReference>
<comment type="caution">
    <text evidence="3">The sequence shown here is derived from an EMBL/GenBank/DDBJ whole genome shotgun (WGS) entry which is preliminary data.</text>
</comment>